<keyword evidence="3" id="KW-0472">Membrane</keyword>
<evidence type="ECO:0000256" key="3">
    <source>
        <dbReference type="SAM" id="Phobius"/>
    </source>
</evidence>
<proteinExistence type="predicted"/>
<dbReference type="InterPro" id="IPR035897">
    <property type="entry name" value="Toll_tir_struct_dom_sf"/>
</dbReference>
<evidence type="ECO:0000313" key="6">
    <source>
        <dbReference type="Proteomes" id="UP000678393"/>
    </source>
</evidence>
<evidence type="ECO:0000256" key="1">
    <source>
        <dbReference type="ARBA" id="ARBA00022614"/>
    </source>
</evidence>
<evidence type="ECO:0000256" key="2">
    <source>
        <dbReference type="ARBA" id="ARBA00022737"/>
    </source>
</evidence>
<reference evidence="5" key="1">
    <citation type="submission" date="2021-04" db="EMBL/GenBank/DDBJ databases">
        <authorList>
            <consortium name="Molecular Ecology Group"/>
        </authorList>
    </citation>
    <scope>NUCLEOTIDE SEQUENCE</scope>
</reference>
<dbReference type="Proteomes" id="UP000678393">
    <property type="component" value="Unassembled WGS sequence"/>
</dbReference>
<organism evidence="5 6">
    <name type="scientific">Candidula unifasciata</name>
    <dbReference type="NCBI Taxonomy" id="100452"/>
    <lineage>
        <taxon>Eukaryota</taxon>
        <taxon>Metazoa</taxon>
        <taxon>Spiralia</taxon>
        <taxon>Lophotrochozoa</taxon>
        <taxon>Mollusca</taxon>
        <taxon>Gastropoda</taxon>
        <taxon>Heterobranchia</taxon>
        <taxon>Euthyneura</taxon>
        <taxon>Panpulmonata</taxon>
        <taxon>Eupulmonata</taxon>
        <taxon>Stylommatophora</taxon>
        <taxon>Helicina</taxon>
        <taxon>Helicoidea</taxon>
        <taxon>Geomitridae</taxon>
        <taxon>Candidula</taxon>
    </lineage>
</organism>
<sequence>MIMILLQTLCILVLSAVSTIRAEGEVRCSQNCTCLLLENVFIQANCSRLGWTTIPPDLPYTLKLLDLSHNRLTSLTFKDLSKVKNLIHLNVSFNNITTLEDRSWNIIGQTYDLDFDCGNTDVGKGSLQLPTGDRKEKDVVLKKTLSSIRYLGQWWLQTLDISNNLLTDIANNTFRCLTLLQTLNISHNAITTLNPMPFSGLRSLVYLDLSDNRIPLSAESYPEEVFSPLGNLRDLSLLGNKIPQGRGWAHNLTFAYPSSWSYPDKALQHLTSLQTLHIDGLPGDAIPGTGFKKLTQLSFLDIGSFRGLCTLGSLPEYFFSNIATKKPIHVSLQSCKLSSIHPDAFSYLPTLTSLSLRNNHILGFDKFMEGSLSLNKTRIKTLDLTRINLWRRRYVKLLAQWFQHLQYTSLETLIVDNNGIMDIELKLAVILPRSLKMFSLANNKIIWIREIFTIYWLENLQIIDLSIQNKFTEYGLAKKIDTFEYTESGSNLYELSDGINLSSAAQKEKPDDNSTITSNETSAYRSSLINRRKDPDISYDLISHDTLRQLQTSVCPSIKARNITWSDKDVVYVISRPNGLQRMRRLVTRQNISVSKPFSNPIPIPRSLKKIYLNEAKLGLAIPKLSFLNNVLEHLELADNFLYCFDGPMYGLRNLKYLDLSNNYCIALNPLFFSDMPKLETLLLTFNTLGPSLETDENGTTFSNMASLKYIDISHNDIRVLHQDAFSNTGNLQTILLNNNAINEFNTNIGHLINLTLLDLSGNAISTVSHATMENIENILSVSPTLKIDILNNPLRCDCTTIAFLNWFQLRKVIFRRRSLYKCQFINGTHVKLEDIAEFYTPLWKRCNGTTFLVLALSGLFLMLILWSGFGIYCIYRVKLLFYIYISKRLYDDDEPQWRRFVFNVVRPSLEDRGVSCFISEIEPMAGKPLKMTDSITSVHLSTAKKTLVLLTRDLFVIEDHELEVNMAMLSEEMRMSKVLYFLLLEDCPPDCFPPHLRECIEKTRPVVYNRNNPQFWDHFARMIKSPSLF</sequence>
<keyword evidence="3" id="KW-0812">Transmembrane</keyword>
<protein>
    <recommendedName>
        <fullName evidence="7">TIR domain-containing protein</fullName>
    </recommendedName>
</protein>
<evidence type="ECO:0000313" key="5">
    <source>
        <dbReference type="EMBL" id="CAG5125426.1"/>
    </source>
</evidence>
<keyword evidence="3" id="KW-1133">Transmembrane helix</keyword>
<accession>A0A8S3ZEB3</accession>
<dbReference type="InterPro" id="IPR003591">
    <property type="entry name" value="Leu-rich_rpt_typical-subtyp"/>
</dbReference>
<feature type="transmembrane region" description="Helical" evidence="3">
    <location>
        <begin position="852"/>
        <end position="876"/>
    </location>
</feature>
<dbReference type="PROSITE" id="PS51450">
    <property type="entry name" value="LRR"/>
    <property type="match status" value="3"/>
</dbReference>
<evidence type="ECO:0008006" key="7">
    <source>
        <dbReference type="Google" id="ProtNLM"/>
    </source>
</evidence>
<dbReference type="PANTHER" id="PTHR24366">
    <property type="entry name" value="IG(IMMUNOGLOBULIN) AND LRR(LEUCINE RICH REPEAT) DOMAINS"/>
    <property type="match status" value="1"/>
</dbReference>
<gene>
    <name evidence="5" type="ORF">CUNI_LOCUS10984</name>
</gene>
<dbReference type="SMART" id="SM00365">
    <property type="entry name" value="LRR_SD22"/>
    <property type="match status" value="5"/>
</dbReference>
<dbReference type="Pfam" id="PF13855">
    <property type="entry name" value="LRR_8"/>
    <property type="match status" value="3"/>
</dbReference>
<dbReference type="EMBL" id="CAJHNH020002057">
    <property type="protein sequence ID" value="CAG5125426.1"/>
    <property type="molecule type" value="Genomic_DNA"/>
</dbReference>
<feature type="chain" id="PRO_5035872468" description="TIR domain-containing protein" evidence="4">
    <location>
        <begin position="23"/>
        <end position="1030"/>
    </location>
</feature>
<evidence type="ECO:0000256" key="4">
    <source>
        <dbReference type="SAM" id="SignalP"/>
    </source>
</evidence>
<keyword evidence="4" id="KW-0732">Signal</keyword>
<dbReference type="Gene3D" id="3.40.50.10140">
    <property type="entry name" value="Toll/interleukin-1 receptor homology (TIR) domain"/>
    <property type="match status" value="1"/>
</dbReference>
<dbReference type="Gene3D" id="3.80.10.10">
    <property type="entry name" value="Ribonuclease Inhibitor"/>
    <property type="match status" value="4"/>
</dbReference>
<dbReference type="SMART" id="SM00369">
    <property type="entry name" value="LRR_TYP"/>
    <property type="match status" value="9"/>
</dbReference>
<feature type="signal peptide" evidence="4">
    <location>
        <begin position="1"/>
        <end position="22"/>
    </location>
</feature>
<dbReference type="SUPFAM" id="SSF52200">
    <property type="entry name" value="Toll/Interleukin receptor TIR domain"/>
    <property type="match status" value="1"/>
</dbReference>
<dbReference type="PRINTS" id="PR00019">
    <property type="entry name" value="LEURICHRPT"/>
</dbReference>
<dbReference type="AlphaFoldDB" id="A0A8S3ZEB3"/>
<name>A0A8S3ZEB3_9EUPU</name>
<dbReference type="SUPFAM" id="SSF52058">
    <property type="entry name" value="L domain-like"/>
    <property type="match status" value="2"/>
</dbReference>
<keyword evidence="6" id="KW-1185">Reference proteome</keyword>
<dbReference type="PANTHER" id="PTHR24366:SF96">
    <property type="entry name" value="LEUCINE RICH REPEAT CONTAINING 53"/>
    <property type="match status" value="1"/>
</dbReference>
<keyword evidence="2" id="KW-0677">Repeat</keyword>
<dbReference type="InterPro" id="IPR032675">
    <property type="entry name" value="LRR_dom_sf"/>
</dbReference>
<dbReference type="InterPro" id="IPR001611">
    <property type="entry name" value="Leu-rich_rpt"/>
</dbReference>
<comment type="caution">
    <text evidence="5">The sequence shown here is derived from an EMBL/GenBank/DDBJ whole genome shotgun (WGS) entry which is preliminary data.</text>
</comment>
<keyword evidence="1" id="KW-0433">Leucine-rich repeat</keyword>
<dbReference type="OrthoDB" id="6153325at2759"/>